<dbReference type="Pfam" id="PF04195">
    <property type="entry name" value="Transposase_28"/>
    <property type="match status" value="1"/>
</dbReference>
<evidence type="ECO:0000313" key="4">
    <source>
        <dbReference type="EMBL" id="KAK1652465.1"/>
    </source>
</evidence>
<keyword evidence="1" id="KW-0175">Coiled coil</keyword>
<dbReference type="PANTHER" id="PTHR33026">
    <property type="entry name" value="OS06G0360600 PROTEIN"/>
    <property type="match status" value="1"/>
</dbReference>
<gene>
    <name evidence="4" type="ORF">QYE76_070270</name>
</gene>
<dbReference type="PANTHER" id="PTHR33026:SF7">
    <property type="entry name" value="OS03G0100275 PROTEIN"/>
    <property type="match status" value="1"/>
</dbReference>
<dbReference type="EMBL" id="JAUUTY010000004">
    <property type="protein sequence ID" value="KAK1652465.1"/>
    <property type="molecule type" value="Genomic_DNA"/>
</dbReference>
<reference evidence="4" key="1">
    <citation type="submission" date="2023-07" db="EMBL/GenBank/DDBJ databases">
        <title>A chromosome-level genome assembly of Lolium multiflorum.</title>
        <authorList>
            <person name="Chen Y."/>
            <person name="Copetti D."/>
            <person name="Kolliker R."/>
            <person name="Studer B."/>
        </authorList>
    </citation>
    <scope>NUCLEOTIDE SEQUENCE</scope>
    <source>
        <strain evidence="4">02402/16</strain>
        <tissue evidence="4">Leaf</tissue>
    </source>
</reference>
<name>A0AAD8SHP6_LOLMU</name>
<feature type="region of interest" description="Disordered" evidence="2">
    <location>
        <begin position="816"/>
        <end position="861"/>
    </location>
</feature>
<evidence type="ECO:0000313" key="5">
    <source>
        <dbReference type="Proteomes" id="UP001231189"/>
    </source>
</evidence>
<dbReference type="Proteomes" id="UP001231189">
    <property type="component" value="Unassembled WGS sequence"/>
</dbReference>
<feature type="region of interest" description="Disordered" evidence="2">
    <location>
        <begin position="1"/>
        <end position="20"/>
    </location>
</feature>
<dbReference type="AlphaFoldDB" id="A0AAD8SHP6"/>
<feature type="compositionally biased region" description="Polar residues" evidence="2">
    <location>
        <begin position="10"/>
        <end position="20"/>
    </location>
</feature>
<feature type="domain" description="Transposase (putative) gypsy type" evidence="3">
    <location>
        <begin position="72"/>
        <end position="139"/>
    </location>
</feature>
<accession>A0AAD8SHP6</accession>
<feature type="compositionally biased region" description="Acidic residues" evidence="2">
    <location>
        <begin position="828"/>
        <end position="840"/>
    </location>
</feature>
<evidence type="ECO:0000256" key="2">
    <source>
        <dbReference type="SAM" id="MobiDB-lite"/>
    </source>
</evidence>
<evidence type="ECO:0000259" key="3">
    <source>
        <dbReference type="Pfam" id="PF04195"/>
    </source>
</evidence>
<feature type="region of interest" description="Disordered" evidence="2">
    <location>
        <begin position="367"/>
        <end position="455"/>
    </location>
</feature>
<feature type="compositionally biased region" description="Low complexity" evidence="2">
    <location>
        <begin position="841"/>
        <end position="855"/>
    </location>
</feature>
<organism evidence="4 5">
    <name type="scientific">Lolium multiflorum</name>
    <name type="common">Italian ryegrass</name>
    <name type="synonym">Lolium perenne subsp. multiflorum</name>
    <dbReference type="NCBI Taxonomy" id="4521"/>
    <lineage>
        <taxon>Eukaryota</taxon>
        <taxon>Viridiplantae</taxon>
        <taxon>Streptophyta</taxon>
        <taxon>Embryophyta</taxon>
        <taxon>Tracheophyta</taxon>
        <taxon>Spermatophyta</taxon>
        <taxon>Magnoliopsida</taxon>
        <taxon>Liliopsida</taxon>
        <taxon>Poales</taxon>
        <taxon>Poaceae</taxon>
        <taxon>BOP clade</taxon>
        <taxon>Pooideae</taxon>
        <taxon>Poodae</taxon>
        <taxon>Poeae</taxon>
        <taxon>Poeae Chloroplast Group 2 (Poeae type)</taxon>
        <taxon>Loliodinae</taxon>
        <taxon>Loliinae</taxon>
        <taxon>Lolium</taxon>
    </lineage>
</organism>
<evidence type="ECO:0000256" key="1">
    <source>
        <dbReference type="SAM" id="Coils"/>
    </source>
</evidence>
<protein>
    <recommendedName>
        <fullName evidence="3">Transposase (putative) gypsy type domain-containing protein</fullName>
    </recommendedName>
</protein>
<proteinExistence type="predicted"/>
<dbReference type="InterPro" id="IPR007321">
    <property type="entry name" value="Transposase_28"/>
</dbReference>
<sequence length="861" mass="95869">MDADAGNEQEAGSSNRTSGVDLNGITRGAWIGSDVTQHEIDWLYRSRRIPEGVSCRLPGDEIEPVLRPSEYVVFLAHFERGFDLPASYFFRSFLDFYQLQPHHLPGNAVFYLSCYATFMEAYIGIRPTGETFARFFPLRINSVQGKEIPKPKPPVQCGSCIIGSRQGSPFFKFSGLESCRLWQGTLFYVKNDGAADLINLLAFNPAPPRKINWSFNPGTNHIETNRVVHFMEKLMKETNICSDDIIRAFISRKEDIVLKARQICQTAMPDGWKWGFLPLSSTNPPTQEAKDRFPRIEAVRRGPCRKRPMDAVDPDPYIHWTDLKMGRTHTSCPDAPSASTKPQVHEHVAPLRAEAGREFLEKLVPQGQKNKAPASDAGSSQAPSAKRFRTEAFAGKVAGKRRYKGKQMPVSSGPALKLGPRPEGPEGTARTSTPPLKAKHHLGAARSASLREAPQNAADVFEATRGLGKDRLPAPDPTGPRCSEEHFMRLRRAVKELDSAWYDATNNMMTTADAWKILFEELLWEHRDLAEAHNKCQAIPEASIEALRTQLAALQDEKDQLIRQHHEALNAQKTISKELKDQLIQLGLEHSKALKAAQATAEAKLDEALEDASNSTVVLRAELEEAAKAWKAAEDQATRLEAEQKEYDLLVTQTDALAFRLFPDSQAYAQKKVGERRVAQAYKNLDAPWDPYDHLVALNARVSHMRAVDRNLSDVPEVAIQLFKILWPGEEVPANLSLTNDRLKGAGRRIREWQCLAARAGADSVLRVTCSWYPDLDLDALIGVRKQAPTDLDPVLTAKQQDRAYRIAEYAEMRTFIPPPPDVKDYLSDEEEDEEDEDAGAGDAPPEGPNAGDAPPDAPAA</sequence>
<keyword evidence="5" id="KW-1185">Reference proteome</keyword>
<comment type="caution">
    <text evidence="4">The sequence shown here is derived from an EMBL/GenBank/DDBJ whole genome shotgun (WGS) entry which is preliminary data.</text>
</comment>
<feature type="coiled-coil region" evidence="1">
    <location>
        <begin position="544"/>
        <end position="643"/>
    </location>
</feature>